<feature type="non-terminal residue" evidence="5">
    <location>
        <position position="1"/>
    </location>
</feature>
<dbReference type="GO" id="GO:0005991">
    <property type="term" value="P:trehalose metabolic process"/>
    <property type="evidence" value="ECO:0007669"/>
    <property type="project" value="InterPro"/>
</dbReference>
<dbReference type="EMBL" id="CAJOBB010014727">
    <property type="protein sequence ID" value="CAF4308247.1"/>
    <property type="molecule type" value="Genomic_DNA"/>
</dbReference>
<evidence type="ECO:0000313" key="6">
    <source>
        <dbReference type="Proteomes" id="UP000663868"/>
    </source>
</evidence>
<dbReference type="GO" id="GO:0004555">
    <property type="term" value="F:alpha,alpha-trehalase activity"/>
    <property type="evidence" value="ECO:0007669"/>
    <property type="project" value="UniProtKB-EC"/>
</dbReference>
<name>A0A820IAS8_9BILA</name>
<dbReference type="Proteomes" id="UP000663868">
    <property type="component" value="Unassembled WGS sequence"/>
</dbReference>
<comment type="similarity">
    <text evidence="1">Belongs to the glycosyl hydrolase 37 family.</text>
</comment>
<dbReference type="InterPro" id="IPR012341">
    <property type="entry name" value="6hp_glycosidase-like_sf"/>
</dbReference>
<dbReference type="SUPFAM" id="SSF48208">
    <property type="entry name" value="Six-hairpin glycosidases"/>
    <property type="match status" value="1"/>
</dbReference>
<accession>A0A820IAS8</accession>
<sequence>DWDSYFIILDLSALPHKLNLIENMIDNFVNLIDKYDFIPDGN</sequence>
<dbReference type="InterPro" id="IPR008928">
    <property type="entry name" value="6-hairpin_glycosidase_sf"/>
</dbReference>
<proteinExistence type="inferred from homology"/>
<evidence type="ECO:0000256" key="2">
    <source>
        <dbReference type="ARBA" id="ARBA00012757"/>
    </source>
</evidence>
<evidence type="ECO:0000256" key="3">
    <source>
        <dbReference type="ARBA" id="ARBA00019905"/>
    </source>
</evidence>
<dbReference type="Gene3D" id="1.50.10.10">
    <property type="match status" value="1"/>
</dbReference>
<comment type="caution">
    <text evidence="5">The sequence shown here is derived from an EMBL/GenBank/DDBJ whole genome shotgun (WGS) entry which is preliminary data.</text>
</comment>
<reference evidence="5" key="1">
    <citation type="submission" date="2021-02" db="EMBL/GenBank/DDBJ databases">
        <authorList>
            <person name="Nowell W R."/>
        </authorList>
    </citation>
    <scope>NUCLEOTIDE SEQUENCE</scope>
</reference>
<dbReference type="EC" id="3.2.1.28" evidence="2"/>
<dbReference type="InterPro" id="IPR001661">
    <property type="entry name" value="Glyco_hydro_37"/>
</dbReference>
<dbReference type="Pfam" id="PF01204">
    <property type="entry name" value="Trehalase"/>
    <property type="match status" value="1"/>
</dbReference>
<protein>
    <recommendedName>
        <fullName evidence="3">Trehalase</fullName>
        <ecNumber evidence="2">3.2.1.28</ecNumber>
    </recommendedName>
    <alternativeName>
        <fullName evidence="4">Alpha,alpha-trehalase</fullName>
    </alternativeName>
</protein>
<gene>
    <name evidence="5" type="ORF">KXQ929_LOCUS45925</name>
</gene>
<evidence type="ECO:0000313" key="5">
    <source>
        <dbReference type="EMBL" id="CAF4308247.1"/>
    </source>
</evidence>
<evidence type="ECO:0000256" key="4">
    <source>
        <dbReference type="ARBA" id="ARBA00030473"/>
    </source>
</evidence>
<evidence type="ECO:0000256" key="1">
    <source>
        <dbReference type="ARBA" id="ARBA00005615"/>
    </source>
</evidence>
<organism evidence="5 6">
    <name type="scientific">Adineta steineri</name>
    <dbReference type="NCBI Taxonomy" id="433720"/>
    <lineage>
        <taxon>Eukaryota</taxon>
        <taxon>Metazoa</taxon>
        <taxon>Spiralia</taxon>
        <taxon>Gnathifera</taxon>
        <taxon>Rotifera</taxon>
        <taxon>Eurotatoria</taxon>
        <taxon>Bdelloidea</taxon>
        <taxon>Adinetida</taxon>
        <taxon>Adinetidae</taxon>
        <taxon>Adineta</taxon>
    </lineage>
</organism>
<dbReference type="AlphaFoldDB" id="A0A820IAS8"/>